<feature type="compositionally biased region" description="Acidic residues" evidence="1">
    <location>
        <begin position="32"/>
        <end position="47"/>
    </location>
</feature>
<name>A0A926I3J1_9FIRM</name>
<accession>A0A926I3J1</accession>
<dbReference type="RefSeq" id="WP_249281720.1">
    <property type="nucleotide sequence ID" value="NZ_JACRST010000001.1"/>
</dbReference>
<reference evidence="2" key="1">
    <citation type="submission" date="2020-08" db="EMBL/GenBank/DDBJ databases">
        <title>Genome public.</title>
        <authorList>
            <person name="Liu C."/>
            <person name="Sun Q."/>
        </authorList>
    </citation>
    <scope>NUCLEOTIDE SEQUENCE</scope>
    <source>
        <strain evidence="2">NSJ-31</strain>
    </source>
</reference>
<feature type="region of interest" description="Disordered" evidence="1">
    <location>
        <begin position="32"/>
        <end position="58"/>
    </location>
</feature>
<gene>
    <name evidence="2" type="ORF">H8711_01270</name>
</gene>
<protein>
    <submittedName>
        <fullName evidence="2">Uncharacterized protein</fullName>
    </submittedName>
</protein>
<evidence type="ECO:0000313" key="2">
    <source>
        <dbReference type="EMBL" id="MBC8545568.1"/>
    </source>
</evidence>
<dbReference type="AlphaFoldDB" id="A0A926I3J1"/>
<organism evidence="2 3">
    <name type="scientific">Ligaoa zhengdingensis</name>
    <dbReference type="NCBI Taxonomy" id="2763658"/>
    <lineage>
        <taxon>Bacteria</taxon>
        <taxon>Bacillati</taxon>
        <taxon>Bacillota</taxon>
        <taxon>Clostridia</taxon>
        <taxon>Eubacteriales</taxon>
        <taxon>Oscillospiraceae</taxon>
        <taxon>Ligaoa</taxon>
    </lineage>
</organism>
<evidence type="ECO:0000256" key="1">
    <source>
        <dbReference type="SAM" id="MobiDB-lite"/>
    </source>
</evidence>
<sequence length="58" mass="6751">MDPLMNAWEQFLRTGRVSDYLSYRQSLGAWADDDENIPQEDDPDADDYAGSGDWYPKY</sequence>
<keyword evidence="3" id="KW-1185">Reference proteome</keyword>
<dbReference type="Proteomes" id="UP000653127">
    <property type="component" value="Unassembled WGS sequence"/>
</dbReference>
<dbReference type="EMBL" id="JACRST010000001">
    <property type="protein sequence ID" value="MBC8545568.1"/>
    <property type="molecule type" value="Genomic_DNA"/>
</dbReference>
<evidence type="ECO:0000313" key="3">
    <source>
        <dbReference type="Proteomes" id="UP000653127"/>
    </source>
</evidence>
<proteinExistence type="predicted"/>
<comment type="caution">
    <text evidence="2">The sequence shown here is derived from an EMBL/GenBank/DDBJ whole genome shotgun (WGS) entry which is preliminary data.</text>
</comment>